<sequence length="387" mass="41491">MQLEEVKQRPDTTGLLRVATATRRLKPADDFYPHVDSASADDAQAARSRDSSHVTALIMEVAGARSVFISIECAGLDRARAMRLRRRIADDASAAFDAVHIASVRTSSAALRAADADYNIEVDQRHSDMIAEQIIGSVKDCLAHPSVEVSAHAIRYMPEGFFASRRALDEVADREVFTLEFRDGRGCGVAGLCGLPCYPAALGSRNDDVSGDFAIYLANYLSLRWGVRPVCMIGASVDAPGCFSTTPQDSGDLAQMRADLVAQPKVVEEIPLSLREPRISTLSLKAACRRDGRLETDVFGATSAPCDLVCTLADYGDLRVFAVPAELSARIGAHLREALDAPLPICWCQCDCNAGRLESTGGATGGQGGGAQGVVRELMTFIERSIP</sequence>
<keyword evidence="2" id="KW-1185">Reference proteome</keyword>
<evidence type="ECO:0000313" key="2">
    <source>
        <dbReference type="Proteomes" id="UP000006851"/>
    </source>
</evidence>
<dbReference type="Proteomes" id="UP000006851">
    <property type="component" value="Chromosome"/>
</dbReference>
<reference evidence="2" key="1">
    <citation type="journal article" date="2013" name="Stand. Genomic Sci.">
        <title>Complete genome sequence of Coriobacterium glomerans type strain (PW2(T)) from the midgut of Pyrrhocoris apterus L. (red soldier bug).</title>
        <authorList>
            <person name="Stackebrandt E."/>
            <person name="Zeytun A."/>
            <person name="Lapidus A."/>
            <person name="Nolan M."/>
            <person name="Lucas S."/>
            <person name="Hammon N."/>
            <person name="Deshpande S."/>
            <person name="Cheng J.F."/>
            <person name="Tapia R."/>
            <person name="Goodwin L.A."/>
            <person name="Pitluck S."/>
            <person name="Liolios K."/>
            <person name="Pagani I."/>
            <person name="Ivanova N."/>
            <person name="Mavromatis K."/>
            <person name="Mikhailova N."/>
            <person name="Huntemann M."/>
            <person name="Pati A."/>
            <person name="Chen A."/>
            <person name="Palaniappan K."/>
            <person name="Chang Y.J."/>
            <person name="Land M."/>
            <person name="Hauser L."/>
            <person name="Rohde M."/>
            <person name="Pukall R."/>
            <person name="Goker M."/>
            <person name="Detter J.C."/>
            <person name="Woyke T."/>
            <person name="Bristow J."/>
            <person name="Eisen J.A."/>
            <person name="Markowitz V."/>
            <person name="Hugenholtz P."/>
            <person name="Kyrpides N.C."/>
            <person name="Klenk H.P."/>
        </authorList>
    </citation>
    <scope>NUCLEOTIDE SEQUENCE</scope>
    <source>
        <strain evidence="2">ATCC 49209 / DSM 20642 / JCM 10262 / PW2</strain>
    </source>
</reference>
<name>F2NBG2_CORGP</name>
<dbReference type="OrthoDB" id="337762at2"/>
<dbReference type="HOGENOM" id="CLU_713125_0_0_11"/>
<accession>F2NBG2</accession>
<evidence type="ECO:0000313" key="1">
    <source>
        <dbReference type="EMBL" id="AEB06698.1"/>
    </source>
</evidence>
<dbReference type="RefSeq" id="WP_013708441.1">
    <property type="nucleotide sequence ID" value="NC_015389.1"/>
</dbReference>
<dbReference type="KEGG" id="cgo:Corgl_0584"/>
<protein>
    <submittedName>
        <fullName evidence="1">Uncharacterized protein</fullName>
    </submittedName>
</protein>
<dbReference type="AlphaFoldDB" id="F2NBG2"/>
<proteinExistence type="predicted"/>
<dbReference type="STRING" id="700015.Corgl_0584"/>
<dbReference type="EMBL" id="CP002628">
    <property type="protein sequence ID" value="AEB06698.1"/>
    <property type="molecule type" value="Genomic_DNA"/>
</dbReference>
<gene>
    <name evidence="1" type="ordered locus">Corgl_0584</name>
</gene>
<organism evidence="1 2">
    <name type="scientific">Coriobacterium glomerans (strain ATCC 49209 / DSM 20642 / JCM 10262 / PW2)</name>
    <dbReference type="NCBI Taxonomy" id="700015"/>
    <lineage>
        <taxon>Bacteria</taxon>
        <taxon>Bacillati</taxon>
        <taxon>Actinomycetota</taxon>
        <taxon>Coriobacteriia</taxon>
        <taxon>Coriobacteriales</taxon>
        <taxon>Coriobacteriaceae</taxon>
        <taxon>Coriobacterium</taxon>
    </lineage>
</organism>